<dbReference type="InterPro" id="IPR001138">
    <property type="entry name" value="Zn2Cys6_DnaBD"/>
</dbReference>
<dbReference type="GO" id="GO:0000981">
    <property type="term" value="F:DNA-binding transcription factor activity, RNA polymerase II-specific"/>
    <property type="evidence" value="ECO:0007669"/>
    <property type="project" value="InterPro"/>
</dbReference>
<dbReference type="OrthoDB" id="2441642at2759"/>
<dbReference type="Pfam" id="PF00172">
    <property type="entry name" value="Zn_clus"/>
    <property type="match status" value="1"/>
</dbReference>
<accession>A0A6A6SZX7</accession>
<keyword evidence="2" id="KW-0862">Zinc</keyword>
<evidence type="ECO:0000256" key="5">
    <source>
        <dbReference type="ARBA" id="ARBA00023242"/>
    </source>
</evidence>
<dbReference type="SMART" id="SM00066">
    <property type="entry name" value="GAL4"/>
    <property type="match status" value="1"/>
</dbReference>
<gene>
    <name evidence="9" type="ORF">K491DRAFT_695081</name>
</gene>
<dbReference type="InterPro" id="IPR036864">
    <property type="entry name" value="Zn2-C6_fun-type_DNA-bd_sf"/>
</dbReference>
<sequence length="483" mass="55250">MDNRLQCQICKKTFTQKSSLIRHSKRCTPGPAPSLRQKSCRQCTTSKAKCDLRRPTCGRCEQRGSQCEYVVPMTRGAQVRPAVTNSNAPTISFEEPSGRELPQLPDAVSSTLTARLQSNINDALQVSLTPFDNAHPLDSTRHNIYNNLPDDPQSTEQAWEPSVTTRAAELAATGFNDVQLFFPPENVLLDATAERIDLCLDDWPLWQNGPSNEISPLVRHSMETLLRVFRTYPKMLAKGFQAPPMCHFTHVQPPMIQCPMALCAEMARIWVNQTVGTTEMVRRTVLQEMRTLFEQYRSMDEDHLLAALQALVLYTIILMFPGRDQVSVSLLDPAIFVCLREVVAYIASTGLMLAEEKENTRPPWKLWVHVTAKRRAIFSLYLLHWSYGVYHGLESFPCRQLRFMPAPAPKFLWQAETEDRWKELYNRWLSQWGDCPYMMGEFAGIRAGTSLERRTEMWLEDADELGVLFFTIGTTVHPCVEWW</sequence>
<evidence type="ECO:0008006" key="11">
    <source>
        <dbReference type="Google" id="ProtNLM"/>
    </source>
</evidence>
<dbReference type="AlphaFoldDB" id="A0A6A6SZX7"/>
<keyword evidence="10" id="KW-1185">Reference proteome</keyword>
<keyword evidence="1" id="KW-0479">Metal-binding</keyword>
<evidence type="ECO:0000313" key="10">
    <source>
        <dbReference type="Proteomes" id="UP000799324"/>
    </source>
</evidence>
<feature type="domain" description="Zn(2)-C6 fungal-type" evidence="7">
    <location>
        <begin position="39"/>
        <end position="69"/>
    </location>
</feature>
<dbReference type="PRINTS" id="PR00755">
    <property type="entry name" value="AFLATOXINBRP"/>
</dbReference>
<dbReference type="PROSITE" id="PS50048">
    <property type="entry name" value="ZN2_CY6_FUNGAL_2"/>
    <property type="match status" value="1"/>
</dbReference>
<dbReference type="PROSITE" id="PS00463">
    <property type="entry name" value="ZN2_CY6_FUNGAL_1"/>
    <property type="match status" value="1"/>
</dbReference>
<proteinExistence type="predicted"/>
<keyword evidence="3" id="KW-0805">Transcription regulation</keyword>
<dbReference type="PANTHER" id="PTHR47660">
    <property type="entry name" value="TRANSCRIPTION FACTOR WITH C2H2 AND ZN(2)-CYS(6) DNA BINDING DOMAIN (EUROFUNG)-RELATED-RELATED"/>
    <property type="match status" value="1"/>
</dbReference>
<dbReference type="CDD" id="cd00067">
    <property type="entry name" value="GAL4"/>
    <property type="match status" value="1"/>
</dbReference>
<protein>
    <recommendedName>
        <fullName evidence="11">Zn(2)-C6 fungal-type domain-containing protein</fullName>
    </recommendedName>
</protein>
<dbReference type="Gene3D" id="4.10.240.10">
    <property type="entry name" value="Zn(2)-C6 fungal-type DNA-binding domain"/>
    <property type="match status" value="1"/>
</dbReference>
<dbReference type="Gene3D" id="3.30.160.60">
    <property type="entry name" value="Classic Zinc Finger"/>
    <property type="match status" value="1"/>
</dbReference>
<organism evidence="9 10">
    <name type="scientific">Lophiostoma macrostomum CBS 122681</name>
    <dbReference type="NCBI Taxonomy" id="1314788"/>
    <lineage>
        <taxon>Eukaryota</taxon>
        <taxon>Fungi</taxon>
        <taxon>Dikarya</taxon>
        <taxon>Ascomycota</taxon>
        <taxon>Pezizomycotina</taxon>
        <taxon>Dothideomycetes</taxon>
        <taxon>Pleosporomycetidae</taxon>
        <taxon>Pleosporales</taxon>
        <taxon>Lophiostomataceae</taxon>
        <taxon>Lophiostoma</taxon>
    </lineage>
</organism>
<keyword evidence="5" id="KW-0539">Nucleus</keyword>
<dbReference type="GO" id="GO:0008270">
    <property type="term" value="F:zinc ion binding"/>
    <property type="evidence" value="ECO:0007669"/>
    <property type="project" value="UniProtKB-KW"/>
</dbReference>
<evidence type="ECO:0000256" key="2">
    <source>
        <dbReference type="ARBA" id="ARBA00022833"/>
    </source>
</evidence>
<evidence type="ECO:0000256" key="4">
    <source>
        <dbReference type="ARBA" id="ARBA00023163"/>
    </source>
</evidence>
<evidence type="ECO:0000259" key="7">
    <source>
        <dbReference type="PROSITE" id="PS50048"/>
    </source>
</evidence>
<dbReference type="PROSITE" id="PS50157">
    <property type="entry name" value="ZINC_FINGER_C2H2_2"/>
    <property type="match status" value="1"/>
</dbReference>
<dbReference type="PANTHER" id="PTHR47660:SF3">
    <property type="entry name" value="FINGER DOMAIN PROTEIN, PUTATIVE (AFU_ORTHOLOGUE AFUA_4G03310)-RELATED"/>
    <property type="match status" value="1"/>
</dbReference>
<keyword evidence="4" id="KW-0804">Transcription</keyword>
<dbReference type="EMBL" id="MU004389">
    <property type="protein sequence ID" value="KAF2653022.1"/>
    <property type="molecule type" value="Genomic_DNA"/>
</dbReference>
<evidence type="ECO:0000313" key="9">
    <source>
        <dbReference type="EMBL" id="KAF2653022.1"/>
    </source>
</evidence>
<evidence type="ECO:0000256" key="1">
    <source>
        <dbReference type="ARBA" id="ARBA00022723"/>
    </source>
</evidence>
<dbReference type="Proteomes" id="UP000799324">
    <property type="component" value="Unassembled WGS sequence"/>
</dbReference>
<evidence type="ECO:0000256" key="3">
    <source>
        <dbReference type="ARBA" id="ARBA00023015"/>
    </source>
</evidence>
<reference evidence="9" key="1">
    <citation type="journal article" date="2020" name="Stud. Mycol.">
        <title>101 Dothideomycetes genomes: a test case for predicting lifestyles and emergence of pathogens.</title>
        <authorList>
            <person name="Haridas S."/>
            <person name="Albert R."/>
            <person name="Binder M."/>
            <person name="Bloem J."/>
            <person name="Labutti K."/>
            <person name="Salamov A."/>
            <person name="Andreopoulos B."/>
            <person name="Baker S."/>
            <person name="Barry K."/>
            <person name="Bills G."/>
            <person name="Bluhm B."/>
            <person name="Cannon C."/>
            <person name="Castanera R."/>
            <person name="Culley D."/>
            <person name="Daum C."/>
            <person name="Ezra D."/>
            <person name="Gonzalez J."/>
            <person name="Henrissat B."/>
            <person name="Kuo A."/>
            <person name="Liang C."/>
            <person name="Lipzen A."/>
            <person name="Lutzoni F."/>
            <person name="Magnuson J."/>
            <person name="Mondo S."/>
            <person name="Nolan M."/>
            <person name="Ohm R."/>
            <person name="Pangilinan J."/>
            <person name="Park H.-J."/>
            <person name="Ramirez L."/>
            <person name="Alfaro M."/>
            <person name="Sun H."/>
            <person name="Tritt A."/>
            <person name="Yoshinaga Y."/>
            <person name="Zwiers L.-H."/>
            <person name="Turgeon B."/>
            <person name="Goodwin S."/>
            <person name="Spatafora J."/>
            <person name="Crous P."/>
            <person name="Grigoriev I."/>
        </authorList>
    </citation>
    <scope>NUCLEOTIDE SEQUENCE</scope>
    <source>
        <strain evidence="9">CBS 122681</strain>
    </source>
</reference>
<evidence type="ECO:0000259" key="8">
    <source>
        <dbReference type="PROSITE" id="PS50157"/>
    </source>
</evidence>
<feature type="domain" description="C2H2-type" evidence="8">
    <location>
        <begin position="5"/>
        <end position="33"/>
    </location>
</feature>
<dbReference type="InterPro" id="IPR013087">
    <property type="entry name" value="Znf_C2H2_type"/>
</dbReference>
<name>A0A6A6SZX7_9PLEO</name>
<evidence type="ECO:0000256" key="6">
    <source>
        <dbReference type="PROSITE-ProRule" id="PRU00042"/>
    </source>
</evidence>
<dbReference type="SUPFAM" id="SSF57701">
    <property type="entry name" value="Zn2/Cys6 DNA-binding domain"/>
    <property type="match status" value="1"/>
</dbReference>
<keyword evidence="6" id="KW-0863">Zinc-finger</keyword>